<keyword evidence="5" id="KW-1185">Reference proteome</keyword>
<keyword evidence="1" id="KW-0175">Coiled coil</keyword>
<dbReference type="RefSeq" id="WP_282541759.1">
    <property type="nucleotide sequence ID" value="NZ_JASCIQ010000006.1"/>
</dbReference>
<protein>
    <submittedName>
        <fullName evidence="4">Uncharacterized protein</fullName>
    </submittedName>
</protein>
<feature type="compositionally biased region" description="Pro residues" evidence="2">
    <location>
        <begin position="164"/>
        <end position="176"/>
    </location>
</feature>
<evidence type="ECO:0000256" key="2">
    <source>
        <dbReference type="SAM" id="MobiDB-lite"/>
    </source>
</evidence>
<feature type="compositionally biased region" description="Low complexity" evidence="2">
    <location>
        <begin position="130"/>
        <end position="142"/>
    </location>
</feature>
<evidence type="ECO:0000256" key="3">
    <source>
        <dbReference type="SAM" id="Phobius"/>
    </source>
</evidence>
<dbReference type="Proteomes" id="UP001223978">
    <property type="component" value="Unassembled WGS sequence"/>
</dbReference>
<feature type="coiled-coil region" evidence="1">
    <location>
        <begin position="50"/>
        <end position="77"/>
    </location>
</feature>
<comment type="caution">
    <text evidence="4">The sequence shown here is derived from an EMBL/GenBank/DDBJ whole genome shotgun (WGS) entry which is preliminary data.</text>
</comment>
<organism evidence="4 5">
    <name type="scientific">Streptomyces cavernicola</name>
    <dbReference type="NCBI Taxonomy" id="3043613"/>
    <lineage>
        <taxon>Bacteria</taxon>
        <taxon>Bacillati</taxon>
        <taxon>Actinomycetota</taxon>
        <taxon>Actinomycetes</taxon>
        <taxon>Kitasatosporales</taxon>
        <taxon>Streptomycetaceae</taxon>
        <taxon>Streptomyces</taxon>
    </lineage>
</organism>
<reference evidence="4 5" key="1">
    <citation type="submission" date="2023-05" db="EMBL/GenBank/DDBJ databases">
        <title>Draft genome sequence of Streptomyces sp. B-S-A6 isolated from a cave soil in Thailand.</title>
        <authorList>
            <person name="Chamroensaksri N."/>
            <person name="Muangham S."/>
        </authorList>
    </citation>
    <scope>NUCLEOTIDE SEQUENCE [LARGE SCALE GENOMIC DNA]</scope>
    <source>
        <strain evidence="4 5">B-S-A6</strain>
    </source>
</reference>
<sequence length="176" mass="19098">MSDLQFVWVCGAAGGVLLGLAARGVARRRRSVRKASAPEPRGGLEAAADHAELRRLARRLDRDRDELRARGHKAEAAYRARAAAEQWQRLVAAQPGRFQGERHAALVRLSELLVETGQFEEAARVRQEAAEVAWRGSRGPTLPGTPPGRPPRGARGPADRKRQPPPGPNQPPPPGT</sequence>
<feature type="transmembrane region" description="Helical" evidence="3">
    <location>
        <begin position="6"/>
        <end position="26"/>
    </location>
</feature>
<keyword evidence="3" id="KW-0812">Transmembrane</keyword>
<keyword evidence="3" id="KW-1133">Transmembrane helix</keyword>
<proteinExistence type="predicted"/>
<feature type="region of interest" description="Disordered" evidence="2">
    <location>
        <begin position="128"/>
        <end position="176"/>
    </location>
</feature>
<keyword evidence="3" id="KW-0472">Membrane</keyword>
<evidence type="ECO:0000256" key="1">
    <source>
        <dbReference type="SAM" id="Coils"/>
    </source>
</evidence>
<name>A0ABT6S722_9ACTN</name>
<accession>A0ABT6S722</accession>
<evidence type="ECO:0000313" key="4">
    <source>
        <dbReference type="EMBL" id="MDI3403815.1"/>
    </source>
</evidence>
<dbReference type="EMBL" id="JASCIQ010000006">
    <property type="protein sequence ID" value="MDI3403815.1"/>
    <property type="molecule type" value="Genomic_DNA"/>
</dbReference>
<gene>
    <name evidence="4" type="ORF">QIS96_08260</name>
</gene>
<evidence type="ECO:0000313" key="5">
    <source>
        <dbReference type="Proteomes" id="UP001223978"/>
    </source>
</evidence>